<dbReference type="InterPro" id="IPR003614">
    <property type="entry name" value="Knottins"/>
</dbReference>
<sequence length="101" mass="10778">MAFNKKAVLLVFPLALLIMAHCTEAVRMCSSPSETFHGKCVSHKNCASTCYHENQGAGGGHCVGIIWPRCKCMKPCGTMTPPAVAKPSSSAKIGKAEVLHY</sequence>
<dbReference type="SUPFAM" id="SSF57095">
    <property type="entry name" value="Scorpion toxin-like"/>
    <property type="match status" value="1"/>
</dbReference>
<keyword evidence="5" id="KW-1185">Reference proteome</keyword>
<proteinExistence type="predicted"/>
<reference evidence="4 5" key="1">
    <citation type="journal article" date="2019" name="Sci. Rep.">
        <title>A high-quality genome of Eragrostis curvula grass provides insights into Poaceae evolution and supports new strategies to enhance forage quality.</title>
        <authorList>
            <person name="Carballo J."/>
            <person name="Santos B.A.C.M."/>
            <person name="Zappacosta D."/>
            <person name="Garbus I."/>
            <person name="Selva J.P."/>
            <person name="Gallo C.A."/>
            <person name="Diaz A."/>
            <person name="Albertini E."/>
            <person name="Caccamo M."/>
            <person name="Echenique V."/>
        </authorList>
    </citation>
    <scope>NUCLEOTIDE SEQUENCE [LARGE SCALE GENOMIC DNA]</scope>
    <source>
        <strain evidence="5">cv. Victoria</strain>
        <tissue evidence="4">Leaf</tissue>
    </source>
</reference>
<keyword evidence="2" id="KW-0732">Signal</keyword>
<dbReference type="SMART" id="SM00505">
    <property type="entry name" value="Knot1"/>
    <property type="match status" value="1"/>
</dbReference>
<keyword evidence="1" id="KW-1015">Disulfide bond</keyword>
<evidence type="ECO:0000313" key="5">
    <source>
        <dbReference type="Proteomes" id="UP000324897"/>
    </source>
</evidence>
<evidence type="ECO:0000256" key="2">
    <source>
        <dbReference type="SAM" id="SignalP"/>
    </source>
</evidence>
<evidence type="ECO:0000256" key="1">
    <source>
        <dbReference type="ARBA" id="ARBA00023157"/>
    </source>
</evidence>
<dbReference type="AlphaFoldDB" id="A0A5J9VEA3"/>
<dbReference type="GO" id="GO:0006952">
    <property type="term" value="P:defense response"/>
    <property type="evidence" value="ECO:0007669"/>
    <property type="project" value="InterPro"/>
</dbReference>
<name>A0A5J9VEA3_9POAL</name>
<feature type="non-terminal residue" evidence="4">
    <location>
        <position position="1"/>
    </location>
</feature>
<evidence type="ECO:0000313" key="4">
    <source>
        <dbReference type="EMBL" id="TVU34652.1"/>
    </source>
</evidence>
<feature type="signal peptide" evidence="2">
    <location>
        <begin position="1"/>
        <end position="25"/>
    </location>
</feature>
<feature type="chain" id="PRO_5023874787" description="Knottins-like domain-containing protein" evidence="2">
    <location>
        <begin position="26"/>
        <end position="101"/>
    </location>
</feature>
<dbReference type="InterPro" id="IPR036574">
    <property type="entry name" value="Scorpion_toxin-like_sf"/>
</dbReference>
<organism evidence="4 5">
    <name type="scientific">Eragrostis curvula</name>
    <name type="common">weeping love grass</name>
    <dbReference type="NCBI Taxonomy" id="38414"/>
    <lineage>
        <taxon>Eukaryota</taxon>
        <taxon>Viridiplantae</taxon>
        <taxon>Streptophyta</taxon>
        <taxon>Embryophyta</taxon>
        <taxon>Tracheophyta</taxon>
        <taxon>Spermatophyta</taxon>
        <taxon>Magnoliopsida</taxon>
        <taxon>Liliopsida</taxon>
        <taxon>Poales</taxon>
        <taxon>Poaceae</taxon>
        <taxon>PACMAD clade</taxon>
        <taxon>Chloridoideae</taxon>
        <taxon>Eragrostideae</taxon>
        <taxon>Eragrostidinae</taxon>
        <taxon>Eragrostis</taxon>
    </lineage>
</organism>
<dbReference type="Proteomes" id="UP000324897">
    <property type="component" value="Unassembled WGS sequence"/>
</dbReference>
<protein>
    <recommendedName>
        <fullName evidence="3">Knottins-like domain-containing protein</fullName>
    </recommendedName>
</protein>
<dbReference type="PROSITE" id="PS00940">
    <property type="entry name" value="GAMMA_THIONIN"/>
    <property type="match status" value="1"/>
</dbReference>
<dbReference type="OrthoDB" id="696185at2759"/>
<dbReference type="InterPro" id="IPR008176">
    <property type="entry name" value="Defensin_plant"/>
</dbReference>
<dbReference type="Gramene" id="TVU34652">
    <property type="protein sequence ID" value="TVU34652"/>
    <property type="gene ID" value="EJB05_16495"/>
</dbReference>
<comment type="caution">
    <text evidence="4">The sequence shown here is derived from an EMBL/GenBank/DDBJ whole genome shotgun (WGS) entry which is preliminary data.</text>
</comment>
<gene>
    <name evidence="4" type="ORF">EJB05_16495</name>
</gene>
<accession>A0A5J9VEA3</accession>
<dbReference type="Gene3D" id="3.30.30.10">
    <property type="entry name" value="Knottin, scorpion toxin-like"/>
    <property type="match status" value="1"/>
</dbReference>
<dbReference type="Pfam" id="PF00304">
    <property type="entry name" value="Gamma-thionin"/>
    <property type="match status" value="1"/>
</dbReference>
<feature type="domain" description="Knottins-like" evidence="3">
    <location>
        <begin position="28"/>
        <end position="76"/>
    </location>
</feature>
<evidence type="ECO:0000259" key="3">
    <source>
        <dbReference type="SMART" id="SM00505"/>
    </source>
</evidence>
<dbReference type="EMBL" id="RWGY01000009">
    <property type="protein sequence ID" value="TVU34652.1"/>
    <property type="molecule type" value="Genomic_DNA"/>
</dbReference>